<reference evidence="3" key="1">
    <citation type="submission" date="2016-09" db="EMBL/GenBank/DDBJ databases">
        <authorList>
            <person name="Lysoe E."/>
        </authorList>
    </citation>
    <scope>NUCLEOTIDE SEQUENCE [LARGE SCALE GENOMIC DNA]</scope>
    <source>
        <strain evidence="3">LJ96T</strain>
    </source>
</reference>
<keyword evidence="1" id="KW-0732">Signal</keyword>
<dbReference type="KEGG" id="lrz:BJI69_21325"/>
<dbReference type="Proteomes" id="UP000182987">
    <property type="component" value="Chromosome"/>
</dbReference>
<accession>A0A1L3EYS2</accession>
<gene>
    <name evidence="2" type="ORF">BJI69_21325</name>
</gene>
<evidence type="ECO:0000313" key="3">
    <source>
        <dbReference type="Proteomes" id="UP000182987"/>
    </source>
</evidence>
<feature type="signal peptide" evidence="1">
    <location>
        <begin position="1"/>
        <end position="17"/>
    </location>
</feature>
<evidence type="ECO:0000313" key="2">
    <source>
        <dbReference type="EMBL" id="APG06193.1"/>
    </source>
</evidence>
<proteinExistence type="predicted"/>
<keyword evidence="3" id="KW-1185">Reference proteome</keyword>
<feature type="chain" id="PRO_5009853273" evidence="1">
    <location>
        <begin position="18"/>
        <end position="114"/>
    </location>
</feature>
<dbReference type="AlphaFoldDB" id="A0A1L3EYS2"/>
<sequence length="114" mass="11900">MLIVCLMFVTTTGFAQAPEGVTRRSPLSSFSTHKTSDDFARCMSEALRTDFPASRVDPGKAGKEILVSGDPSAAPVAVIDVADGVGGGAMVVIRTASSMQPARDPTVKIARNCQ</sequence>
<dbReference type="EMBL" id="CP017480">
    <property type="protein sequence ID" value="APG06193.1"/>
    <property type="molecule type" value="Genomic_DNA"/>
</dbReference>
<protein>
    <submittedName>
        <fullName evidence="2">Uncharacterized protein</fullName>
    </submittedName>
</protein>
<organism evidence="2 3">
    <name type="scientific">Luteibacter rhizovicinus DSM 16549</name>
    <dbReference type="NCBI Taxonomy" id="1440763"/>
    <lineage>
        <taxon>Bacteria</taxon>
        <taxon>Pseudomonadati</taxon>
        <taxon>Pseudomonadota</taxon>
        <taxon>Gammaproteobacteria</taxon>
        <taxon>Lysobacterales</taxon>
        <taxon>Rhodanobacteraceae</taxon>
        <taxon>Luteibacter</taxon>
    </lineage>
</organism>
<name>A0A1L3EYS2_9GAMM</name>
<evidence type="ECO:0000256" key="1">
    <source>
        <dbReference type="SAM" id="SignalP"/>
    </source>
</evidence>